<organism evidence="3 4">
    <name type="scientific">Basidiobolus ranarum</name>
    <dbReference type="NCBI Taxonomy" id="34480"/>
    <lineage>
        <taxon>Eukaryota</taxon>
        <taxon>Fungi</taxon>
        <taxon>Fungi incertae sedis</taxon>
        <taxon>Zoopagomycota</taxon>
        <taxon>Entomophthoromycotina</taxon>
        <taxon>Basidiobolomycetes</taxon>
        <taxon>Basidiobolales</taxon>
        <taxon>Basidiobolaceae</taxon>
        <taxon>Basidiobolus</taxon>
    </lineage>
</organism>
<dbReference type="InterPro" id="IPR036869">
    <property type="entry name" value="J_dom_sf"/>
</dbReference>
<dbReference type="SUPFAM" id="SSF46565">
    <property type="entry name" value="Chaperone J-domain"/>
    <property type="match status" value="1"/>
</dbReference>
<evidence type="ECO:0000256" key="1">
    <source>
        <dbReference type="SAM" id="MobiDB-lite"/>
    </source>
</evidence>
<dbReference type="InterPro" id="IPR001623">
    <property type="entry name" value="DnaJ_domain"/>
</dbReference>
<feature type="compositionally biased region" description="Polar residues" evidence="1">
    <location>
        <begin position="19"/>
        <end position="30"/>
    </location>
</feature>
<dbReference type="Proteomes" id="UP001479436">
    <property type="component" value="Unassembled WGS sequence"/>
</dbReference>
<feature type="compositionally biased region" description="Polar residues" evidence="1">
    <location>
        <begin position="1"/>
        <end position="11"/>
    </location>
</feature>
<protein>
    <recommendedName>
        <fullName evidence="2">J domain-containing protein</fullName>
    </recommendedName>
</protein>
<dbReference type="SMART" id="SM00271">
    <property type="entry name" value="DnaJ"/>
    <property type="match status" value="1"/>
</dbReference>
<comment type="caution">
    <text evidence="3">The sequence shown here is derived from an EMBL/GenBank/DDBJ whole genome shotgun (WGS) entry which is preliminary data.</text>
</comment>
<evidence type="ECO:0000313" key="4">
    <source>
        <dbReference type="Proteomes" id="UP001479436"/>
    </source>
</evidence>
<reference evidence="3 4" key="1">
    <citation type="submission" date="2023-04" db="EMBL/GenBank/DDBJ databases">
        <title>Genome of Basidiobolus ranarum AG-B5.</title>
        <authorList>
            <person name="Stajich J.E."/>
            <person name="Carter-House D."/>
            <person name="Gryganskyi A."/>
        </authorList>
    </citation>
    <scope>NUCLEOTIDE SEQUENCE [LARGE SCALE GENOMIC DNA]</scope>
    <source>
        <strain evidence="3 4">AG-B5</strain>
    </source>
</reference>
<dbReference type="PANTHER" id="PTHR44825">
    <property type="match status" value="1"/>
</dbReference>
<feature type="domain" description="J" evidence="2">
    <location>
        <begin position="49"/>
        <end position="114"/>
    </location>
</feature>
<dbReference type="PANTHER" id="PTHR44825:SF1">
    <property type="entry name" value="DNAJ HOMOLOG SUBFAMILY C MEMBER 4"/>
    <property type="match status" value="1"/>
</dbReference>
<accession>A0ABR2X0L1</accession>
<dbReference type="PROSITE" id="PS50076">
    <property type="entry name" value="DNAJ_2"/>
    <property type="match status" value="1"/>
</dbReference>
<sequence length="280" mass="31824">MTARTSSSFSSPFLPENLNIPSNPIPSQKSKPSRQEALRLVDQILADNNLYNILGVASTATTEEVRRAYISRSRVCHPDKLPGNSKATEAFQKISTAYETLSNTNSRRSYDHNGTKINSLSSEETLSSALLQIFNEFMEGDFEHLLSIVEFINIQNPDLNIDKEKANQLFAQVREVFLVAGKYLNEVKFEVMKIYEIQGELRSLSYFDVFGRLRLSIQLSRIFFSIPVKMNNAVADRQIVNNQLCKLLSELTGLLEFSERTIGRFDAWVANRWRTLPLSS</sequence>
<dbReference type="PROSITE" id="PS00636">
    <property type="entry name" value="DNAJ_1"/>
    <property type="match status" value="1"/>
</dbReference>
<dbReference type="EMBL" id="JASJQH010000087">
    <property type="protein sequence ID" value="KAK9767299.1"/>
    <property type="molecule type" value="Genomic_DNA"/>
</dbReference>
<feature type="region of interest" description="Disordered" evidence="1">
    <location>
        <begin position="1"/>
        <end position="34"/>
    </location>
</feature>
<keyword evidence="4" id="KW-1185">Reference proteome</keyword>
<proteinExistence type="predicted"/>
<gene>
    <name evidence="3" type="ORF">K7432_003027</name>
</gene>
<evidence type="ECO:0000259" key="2">
    <source>
        <dbReference type="PROSITE" id="PS50076"/>
    </source>
</evidence>
<evidence type="ECO:0000313" key="3">
    <source>
        <dbReference type="EMBL" id="KAK9767299.1"/>
    </source>
</evidence>
<dbReference type="Pfam" id="PF00226">
    <property type="entry name" value="DnaJ"/>
    <property type="match status" value="1"/>
</dbReference>
<dbReference type="CDD" id="cd06257">
    <property type="entry name" value="DnaJ"/>
    <property type="match status" value="1"/>
</dbReference>
<dbReference type="InterPro" id="IPR052763">
    <property type="entry name" value="DnaJ_C4"/>
</dbReference>
<dbReference type="PRINTS" id="PR00625">
    <property type="entry name" value="JDOMAIN"/>
</dbReference>
<name>A0ABR2X0L1_9FUNG</name>
<dbReference type="InterPro" id="IPR018253">
    <property type="entry name" value="DnaJ_domain_CS"/>
</dbReference>
<dbReference type="Gene3D" id="1.10.287.110">
    <property type="entry name" value="DnaJ domain"/>
    <property type="match status" value="1"/>
</dbReference>